<organism evidence="7 8">
    <name type="scientific">Bartonella australis (strain Aust/NH1)</name>
    <dbReference type="NCBI Taxonomy" id="1094489"/>
    <lineage>
        <taxon>Bacteria</taxon>
        <taxon>Pseudomonadati</taxon>
        <taxon>Pseudomonadota</taxon>
        <taxon>Alphaproteobacteria</taxon>
        <taxon>Hyphomicrobiales</taxon>
        <taxon>Bartonellaceae</taxon>
        <taxon>Bartonella</taxon>
    </lineage>
</organism>
<dbReference type="OrthoDB" id="9780147at2"/>
<reference evidence="7 8" key="1">
    <citation type="journal article" date="2013" name="PLoS Genet.">
        <title>A gene transfer agent and a dynamic repertoire of secretion systems hold the keys to the explosive radiation of the emerging pathogen Bartonella.</title>
        <authorList>
            <person name="Guy L."/>
            <person name="Nystedt B."/>
            <person name="Toft C."/>
            <person name="Zaremba-Niedzwiedzka K."/>
            <person name="Berglund E.C."/>
            <person name="Granberg F."/>
            <person name="Naslund K."/>
            <person name="Eriksson A.S."/>
            <person name="Andersson S.G."/>
        </authorList>
    </citation>
    <scope>NUCLEOTIDE SEQUENCE [LARGE SCALE GENOMIC DNA]</scope>
    <source>
        <strain evidence="7 8">Aust/NH1</strain>
    </source>
</reference>
<feature type="transmembrane region" description="Helical" evidence="5">
    <location>
        <begin position="12"/>
        <end position="30"/>
    </location>
</feature>
<evidence type="ECO:0000259" key="6">
    <source>
        <dbReference type="PROSITE" id="PS51352"/>
    </source>
</evidence>
<dbReference type="PANTHER" id="PTHR13887:SF14">
    <property type="entry name" value="DISULFIDE BOND FORMATION PROTEIN D"/>
    <property type="match status" value="1"/>
</dbReference>
<dbReference type="KEGG" id="baus:BAnh1_06080"/>
<keyword evidence="5" id="KW-0812">Transmembrane</keyword>
<dbReference type="GO" id="GO:0016491">
    <property type="term" value="F:oxidoreductase activity"/>
    <property type="evidence" value="ECO:0007669"/>
    <property type="project" value="UniProtKB-KW"/>
</dbReference>
<proteinExistence type="predicted"/>
<keyword evidence="2" id="KW-0560">Oxidoreductase</keyword>
<evidence type="ECO:0000256" key="5">
    <source>
        <dbReference type="SAM" id="Phobius"/>
    </source>
</evidence>
<dbReference type="EMBL" id="CP003123">
    <property type="protein sequence ID" value="AGF74487.1"/>
    <property type="molecule type" value="Genomic_DNA"/>
</dbReference>
<dbReference type="HOGENOM" id="CLU_000288_47_4_5"/>
<dbReference type="InterPro" id="IPR013766">
    <property type="entry name" value="Thioredoxin_domain"/>
</dbReference>
<dbReference type="Proteomes" id="UP000011729">
    <property type="component" value="Chromosome"/>
</dbReference>
<dbReference type="PATRIC" id="fig|1094489.3.peg.749"/>
<evidence type="ECO:0000256" key="4">
    <source>
        <dbReference type="ARBA" id="ARBA00023284"/>
    </source>
</evidence>
<feature type="domain" description="Thioredoxin" evidence="6">
    <location>
        <begin position="90"/>
        <end position="285"/>
    </location>
</feature>
<accession>M1NYG9</accession>
<gene>
    <name evidence="7" type="ordered locus">BAnh1_06080</name>
</gene>
<dbReference type="SUPFAM" id="SSF52833">
    <property type="entry name" value="Thioredoxin-like"/>
    <property type="match status" value="1"/>
</dbReference>
<dbReference type="PROSITE" id="PS51352">
    <property type="entry name" value="THIOREDOXIN_2"/>
    <property type="match status" value="1"/>
</dbReference>
<keyword evidence="1" id="KW-0732">Signal</keyword>
<evidence type="ECO:0000256" key="2">
    <source>
        <dbReference type="ARBA" id="ARBA00023002"/>
    </source>
</evidence>
<sequence>MIQPLQCSAATFAVNFLKIITLSALIFLPLSNPKAKEKTPNHLAIERLKTEILEDSAFLSKLSEKLTPHISDNYIQQLVKNYLLDNPEIILEMQLALQENLEKEIQKQALVIKSLEEEIFKSSNDAIFGNPDGEIELVEFFDYNCRHCKRFYLHMEALIKEYSNLRVIIKDFPILGADSTAAHTVSYVFRKQFPQKYPQFYKELLTSKSRATEANAIKIAVALGANETELRNAISDPEVLESFRKNIRIASALNITGAPSYIIGDRVFIGAASKDILKTAIENLQ</sequence>
<evidence type="ECO:0000256" key="1">
    <source>
        <dbReference type="ARBA" id="ARBA00022729"/>
    </source>
</evidence>
<evidence type="ECO:0000313" key="8">
    <source>
        <dbReference type="Proteomes" id="UP000011729"/>
    </source>
</evidence>
<dbReference type="Pfam" id="PF18312">
    <property type="entry name" value="ScsC_N"/>
    <property type="match status" value="1"/>
</dbReference>
<dbReference type="RefSeq" id="WP_015397995.1">
    <property type="nucleotide sequence ID" value="NC_020300.1"/>
</dbReference>
<evidence type="ECO:0000256" key="3">
    <source>
        <dbReference type="ARBA" id="ARBA00023157"/>
    </source>
</evidence>
<keyword evidence="4" id="KW-0676">Redox-active center</keyword>
<dbReference type="Pfam" id="PF01323">
    <property type="entry name" value="DSBA"/>
    <property type="match status" value="1"/>
</dbReference>
<keyword evidence="5" id="KW-0472">Membrane</keyword>
<dbReference type="STRING" id="1094489.BAnh1_06080"/>
<dbReference type="AlphaFoldDB" id="M1NYG9"/>
<protein>
    <submittedName>
        <fullName evidence="7">Outer membrane protein</fullName>
    </submittedName>
</protein>
<dbReference type="InterPro" id="IPR001853">
    <property type="entry name" value="DSBA-like_thioredoxin_dom"/>
</dbReference>
<keyword evidence="3" id="KW-1015">Disulfide bond</keyword>
<dbReference type="Gene3D" id="3.40.30.10">
    <property type="entry name" value="Glutaredoxin"/>
    <property type="match status" value="1"/>
</dbReference>
<dbReference type="CDD" id="cd03023">
    <property type="entry name" value="DsbA_Com1_like"/>
    <property type="match status" value="1"/>
</dbReference>
<keyword evidence="8" id="KW-1185">Reference proteome</keyword>
<dbReference type="PANTHER" id="PTHR13887">
    <property type="entry name" value="GLUTATHIONE S-TRANSFERASE KAPPA"/>
    <property type="match status" value="1"/>
</dbReference>
<dbReference type="InterPro" id="IPR041205">
    <property type="entry name" value="ScsC_N"/>
</dbReference>
<name>M1NYG9_BARAA</name>
<evidence type="ECO:0000313" key="7">
    <source>
        <dbReference type="EMBL" id="AGF74487.1"/>
    </source>
</evidence>
<dbReference type="InterPro" id="IPR036249">
    <property type="entry name" value="Thioredoxin-like_sf"/>
</dbReference>
<keyword evidence="5" id="KW-1133">Transmembrane helix</keyword>
<dbReference type="eggNOG" id="COG1651">
    <property type="taxonomic scope" value="Bacteria"/>
</dbReference>